<evidence type="ECO:0000256" key="1">
    <source>
        <dbReference type="ARBA" id="ARBA00022737"/>
    </source>
</evidence>
<dbReference type="Gene3D" id="3.40.50.10190">
    <property type="entry name" value="BRCT domain"/>
    <property type="match status" value="4"/>
</dbReference>
<feature type="region of interest" description="Disordered" evidence="2">
    <location>
        <begin position="511"/>
        <end position="532"/>
    </location>
</feature>
<dbReference type="InterPro" id="IPR001357">
    <property type="entry name" value="BRCT_dom"/>
</dbReference>
<dbReference type="GO" id="GO:0033314">
    <property type="term" value="P:mitotic DNA replication checkpoint signaling"/>
    <property type="evidence" value="ECO:0007669"/>
    <property type="project" value="TreeGrafter"/>
</dbReference>
<evidence type="ECO:0000256" key="2">
    <source>
        <dbReference type="SAM" id="MobiDB-lite"/>
    </source>
</evidence>
<dbReference type="Pfam" id="PF00533">
    <property type="entry name" value="BRCT"/>
    <property type="match status" value="2"/>
</dbReference>
<dbReference type="PANTHER" id="PTHR13561:SF20">
    <property type="entry name" value="DNA TOPOISOMERASE 2-BINDING PROTEIN 1"/>
    <property type="match status" value="1"/>
</dbReference>
<dbReference type="OrthoDB" id="251770at2759"/>
<proteinExistence type="predicted"/>
<evidence type="ECO:0000313" key="5">
    <source>
        <dbReference type="Proteomes" id="UP000307173"/>
    </source>
</evidence>
<dbReference type="InterPro" id="IPR036420">
    <property type="entry name" value="BRCT_dom_sf"/>
</dbReference>
<dbReference type="PROSITE" id="PS50172">
    <property type="entry name" value="BRCT"/>
    <property type="match status" value="3"/>
</dbReference>
<dbReference type="SUPFAM" id="SSF52113">
    <property type="entry name" value="BRCT domain"/>
    <property type="match status" value="4"/>
</dbReference>
<sequence length="605" mass="69171">MTQPTHLRKQSSILFEGFTFTTTNISADEKAKIAEMISHMGGKLHSNLTSDTDILILGSTDTAKSKFCLERRTDVTLIYPNDFCDIYRRFKERDMPRIPIQILDEYPWPIFENCLLCVSRLGNVQNVCYEKNYINKLIHRFGGKPTSTLTPKVSYLITDKCEGLRYERAVEWNIVAVHPMWVIDSCNCQRIVNPKFYDISKIKDVTELGRGAYMKHRNVVDYGRKEDNPVYEELLKEMGTVATHGTRRNEQAGLFAGCIFSYYGFNETQVEKLLKVLKENGAEVQEEYDMTITHVLVPSSMTMDEVPEKIQRLNSVCDSKIVNEWFVERCLFFQRLTTDSWSLPPQKLGLNYDFTIHITGFNEIESLHLSKMIANLNFTPSVNLTKNCDFLVTNLASLGLTEENSPQLFNYKFKDILIGKTRSLSTSTISLTKKKINSAKKWNIPVVSIAFIWEFAQTGVLPTVIDPQWCIFAPKSLRPATNFLEYARSITGGTFHSQRADTISPVASPTKLPAIIPSPRKNSQKKWPKLVGTASDSQLKSAGLDDEYDYDYKSARRLNFNDDKDDDETGSKRVRGRPRRLIAEVEDTDEYGLGFDDLPVFKKRK</sequence>
<dbReference type="PANTHER" id="PTHR13561">
    <property type="entry name" value="DNA REPLICATION REGULATOR DPB11-RELATED"/>
    <property type="match status" value="1"/>
</dbReference>
<feature type="domain" description="BRCT" evidence="3">
    <location>
        <begin position="250"/>
        <end position="336"/>
    </location>
</feature>
<evidence type="ECO:0000313" key="4">
    <source>
        <dbReference type="EMBL" id="TID30221.1"/>
    </source>
</evidence>
<dbReference type="CDD" id="cd00027">
    <property type="entry name" value="BRCT"/>
    <property type="match status" value="1"/>
</dbReference>
<dbReference type="EMBL" id="SELW01000170">
    <property type="protein sequence ID" value="TID30221.1"/>
    <property type="molecule type" value="Genomic_DNA"/>
</dbReference>
<feature type="domain" description="BRCT" evidence="3">
    <location>
        <begin position="110"/>
        <end position="199"/>
    </location>
</feature>
<keyword evidence="1" id="KW-0677">Repeat</keyword>
<dbReference type="Pfam" id="PF12738">
    <property type="entry name" value="PTCB-BRCT"/>
    <property type="match status" value="1"/>
</dbReference>
<accession>A0A4T0X458</accession>
<evidence type="ECO:0000259" key="3">
    <source>
        <dbReference type="PROSITE" id="PS50172"/>
    </source>
</evidence>
<name>A0A4T0X458_9ASCO</name>
<dbReference type="GO" id="GO:0007095">
    <property type="term" value="P:mitotic G2 DNA damage checkpoint signaling"/>
    <property type="evidence" value="ECO:0007669"/>
    <property type="project" value="TreeGrafter"/>
</dbReference>
<dbReference type="SMART" id="SM00292">
    <property type="entry name" value="BRCT"/>
    <property type="match status" value="4"/>
</dbReference>
<dbReference type="GO" id="GO:0006270">
    <property type="term" value="P:DNA replication initiation"/>
    <property type="evidence" value="ECO:0007669"/>
    <property type="project" value="TreeGrafter"/>
</dbReference>
<feature type="domain" description="BRCT" evidence="3">
    <location>
        <begin position="10"/>
        <end position="81"/>
    </location>
</feature>
<gene>
    <name evidence="4" type="ORF">CANINC_001228</name>
</gene>
<dbReference type="Proteomes" id="UP000307173">
    <property type="component" value="Unassembled WGS sequence"/>
</dbReference>
<dbReference type="AlphaFoldDB" id="A0A4T0X458"/>
<protein>
    <recommendedName>
        <fullName evidence="3">BRCT domain-containing protein</fullName>
    </recommendedName>
</protein>
<organism evidence="4 5">
    <name type="scientific">Pichia inconspicua</name>
    <dbReference type="NCBI Taxonomy" id="52247"/>
    <lineage>
        <taxon>Eukaryota</taxon>
        <taxon>Fungi</taxon>
        <taxon>Dikarya</taxon>
        <taxon>Ascomycota</taxon>
        <taxon>Saccharomycotina</taxon>
        <taxon>Pichiomycetes</taxon>
        <taxon>Pichiales</taxon>
        <taxon>Pichiaceae</taxon>
        <taxon>Pichia</taxon>
    </lineage>
</organism>
<comment type="caution">
    <text evidence="4">The sequence shown here is derived from an EMBL/GenBank/DDBJ whole genome shotgun (WGS) entry which is preliminary data.</text>
</comment>
<dbReference type="STRING" id="52247.A0A4T0X458"/>
<keyword evidence="5" id="KW-1185">Reference proteome</keyword>
<reference evidence="4 5" key="1">
    <citation type="journal article" date="2019" name="Front. Genet.">
        <title>Whole-Genome Sequencing of the Opportunistic Yeast Pathogen Candida inconspicua Uncovers Its Hybrid Origin.</title>
        <authorList>
            <person name="Mixao V."/>
            <person name="Hansen A.P."/>
            <person name="Saus E."/>
            <person name="Boekhout T."/>
            <person name="Lass-Florl C."/>
            <person name="Gabaldon T."/>
        </authorList>
    </citation>
    <scope>NUCLEOTIDE SEQUENCE [LARGE SCALE GENOMIC DNA]</scope>
    <source>
        <strain evidence="4 5">CBS 180</strain>
    </source>
</reference>